<dbReference type="PROSITE" id="PS00080">
    <property type="entry name" value="MULTICOPPER_OXIDASE2"/>
    <property type="match status" value="1"/>
</dbReference>
<dbReference type="InterPro" id="IPR011707">
    <property type="entry name" value="Cu-oxidase-like_N"/>
</dbReference>
<keyword evidence="6" id="KW-0812">Transmembrane</keyword>
<evidence type="ECO:0000259" key="9">
    <source>
        <dbReference type="Pfam" id="PF07732"/>
    </source>
</evidence>
<comment type="caution">
    <text evidence="10">The sequence shown here is derived from an EMBL/GenBank/DDBJ whole genome shotgun (WGS) entry which is preliminary data.</text>
</comment>
<dbReference type="PANTHER" id="PTHR11709:SF414">
    <property type="entry name" value="ADR239WP"/>
    <property type="match status" value="1"/>
</dbReference>
<dbReference type="InterPro" id="IPR011706">
    <property type="entry name" value="Cu-oxidase_C"/>
</dbReference>
<dbReference type="Pfam" id="PF07731">
    <property type="entry name" value="Cu-oxidase_2"/>
    <property type="match status" value="1"/>
</dbReference>
<evidence type="ECO:0000259" key="8">
    <source>
        <dbReference type="Pfam" id="PF07731"/>
    </source>
</evidence>
<sequence>MDSHKYEAAPRHSGDLDHLEMQERDDGVEEETHQRLLAGEDVETTDQLDYKVEWHLRTIWAVLGSVLAAVLVFTAMVLFTKHFIVSDKPSDEDMEMSGIGSFRRAASDYILDPAWDFDAERKIRAYKWTITDIVGNPDGVFRPMLTINGLFPGPMIECNEGDTLVIDVDNQSVNATSIHFHGIYQNGTNWMDGTSGITQCPIAPRRKFRYEFTVTGQSGSYYYHGHQAVQASDGLYGPLVVHGKDEKNLQKIPYETDRVIMLQDYYHDLSSGLLVSALEPGSEASPIPNGALINGLNRRDCSEFPHRMCDNSSCSRPFFGLTANANHRLRFINVGAFAWFQVSVDEHSFAITEADGTDLIPAYETRLMISPAQRYSITLNTNQSSAESFWLRAKMVTHCWKDPGLPGPGADEVQAVIQYTKPGGRKITKSLMSLPSSENWKQGMEVQCRDMNTTSYVPASVEPAPVAADFSYYLRSNLEIGDWRLERGFFNTSTLRPNLQQPTLHRSVEGLTSRNETFTASSSMNGVNSVAYDLKNDFVIQHTGIQTVDLIIQNFDEGNHPMHLHGHKFYVLGQGHGMFPGYDFLGLQPEGKGILNGHEGALDNLIRRDVATAEGFGWLALRFIADNPGVWAFHCHMAWHSEAGLAMQFLSRVDEVAQWNIPQANLELCTATVEELERGAAPKDSVWVTSGSSGLAESESVAGSGEFGVAFPGNRAVESD</sequence>
<gene>
    <name evidence="10" type="primary">LAC1_0</name>
    <name evidence="10" type="ORF">LOCC1_G005965</name>
</gene>
<evidence type="ECO:0000256" key="3">
    <source>
        <dbReference type="ARBA" id="ARBA00023002"/>
    </source>
</evidence>
<dbReference type="InterPro" id="IPR001117">
    <property type="entry name" value="Cu-oxidase_2nd"/>
</dbReference>
<protein>
    <submittedName>
        <fullName evidence="10">Laccase</fullName>
    </submittedName>
</protein>
<keyword evidence="6" id="KW-0472">Membrane</keyword>
<evidence type="ECO:0000256" key="5">
    <source>
        <dbReference type="SAM" id="MobiDB-lite"/>
    </source>
</evidence>
<keyword evidence="2" id="KW-0479">Metal-binding</keyword>
<evidence type="ECO:0000256" key="1">
    <source>
        <dbReference type="ARBA" id="ARBA00010609"/>
    </source>
</evidence>
<feature type="domain" description="Plastocyanin-like" evidence="8">
    <location>
        <begin position="514"/>
        <end position="653"/>
    </location>
</feature>
<accession>A0A8H8RQS0</accession>
<feature type="domain" description="Plastocyanin-like" evidence="9">
    <location>
        <begin position="136"/>
        <end position="244"/>
    </location>
</feature>
<dbReference type="Pfam" id="PF00394">
    <property type="entry name" value="Cu-oxidase"/>
    <property type="match status" value="1"/>
</dbReference>
<dbReference type="Gene3D" id="2.60.40.420">
    <property type="entry name" value="Cupredoxins - blue copper proteins"/>
    <property type="match status" value="3"/>
</dbReference>
<proteinExistence type="inferred from homology"/>
<evidence type="ECO:0000256" key="4">
    <source>
        <dbReference type="ARBA" id="ARBA00023008"/>
    </source>
</evidence>
<dbReference type="GO" id="GO:0016491">
    <property type="term" value="F:oxidoreductase activity"/>
    <property type="evidence" value="ECO:0007669"/>
    <property type="project" value="UniProtKB-KW"/>
</dbReference>
<dbReference type="FunFam" id="2.60.40.420:FF:000071">
    <property type="entry name" value="Conidial pigment biosynthesis oxidase Abr1/brown 1"/>
    <property type="match status" value="1"/>
</dbReference>
<dbReference type="GO" id="GO:0005507">
    <property type="term" value="F:copper ion binding"/>
    <property type="evidence" value="ECO:0007669"/>
    <property type="project" value="InterPro"/>
</dbReference>
<dbReference type="InterPro" id="IPR002355">
    <property type="entry name" value="Cu_oxidase_Cu_BS"/>
</dbReference>
<keyword evidence="6" id="KW-1133">Transmembrane helix</keyword>
<keyword evidence="11" id="KW-1185">Reference proteome</keyword>
<dbReference type="SUPFAM" id="SSF49503">
    <property type="entry name" value="Cupredoxins"/>
    <property type="match status" value="3"/>
</dbReference>
<dbReference type="Proteomes" id="UP000443090">
    <property type="component" value="Unassembled WGS sequence"/>
</dbReference>
<keyword evidence="3" id="KW-0560">Oxidoreductase</keyword>
<name>A0A8H8RQS0_9HELO</name>
<evidence type="ECO:0000259" key="7">
    <source>
        <dbReference type="Pfam" id="PF00394"/>
    </source>
</evidence>
<feature type="domain" description="Plastocyanin-like" evidence="7">
    <location>
        <begin position="257"/>
        <end position="397"/>
    </location>
</feature>
<evidence type="ECO:0000313" key="10">
    <source>
        <dbReference type="EMBL" id="TVY38917.1"/>
    </source>
</evidence>
<evidence type="ECO:0000256" key="6">
    <source>
        <dbReference type="SAM" id="Phobius"/>
    </source>
</evidence>
<dbReference type="OrthoDB" id="2121828at2759"/>
<reference evidence="10 11" key="1">
    <citation type="submission" date="2018-05" db="EMBL/GenBank/DDBJ databases">
        <title>Genome sequencing and assembly of the regulated plant pathogen Lachnellula willkommii and related sister species for the development of diagnostic species identification markers.</title>
        <authorList>
            <person name="Giroux E."/>
            <person name="Bilodeau G."/>
        </authorList>
    </citation>
    <scope>NUCLEOTIDE SEQUENCE [LARGE SCALE GENOMIC DNA]</scope>
    <source>
        <strain evidence="10 11">CBS 160.35</strain>
    </source>
</reference>
<dbReference type="AlphaFoldDB" id="A0A8H8RQS0"/>
<dbReference type="Pfam" id="PF07732">
    <property type="entry name" value="Cu-oxidase_3"/>
    <property type="match status" value="1"/>
</dbReference>
<dbReference type="PANTHER" id="PTHR11709">
    <property type="entry name" value="MULTI-COPPER OXIDASE"/>
    <property type="match status" value="1"/>
</dbReference>
<evidence type="ECO:0000256" key="2">
    <source>
        <dbReference type="ARBA" id="ARBA00022723"/>
    </source>
</evidence>
<dbReference type="CDD" id="cd13910">
    <property type="entry name" value="CuRO_3_MCO_like_4"/>
    <property type="match status" value="1"/>
</dbReference>
<dbReference type="InterPro" id="IPR045087">
    <property type="entry name" value="Cu-oxidase_fam"/>
</dbReference>
<dbReference type="InterPro" id="IPR008972">
    <property type="entry name" value="Cupredoxin"/>
</dbReference>
<dbReference type="CDD" id="cd13857">
    <property type="entry name" value="CuRO_1_Diphenol_Ox"/>
    <property type="match status" value="1"/>
</dbReference>
<keyword evidence="4" id="KW-0186">Copper</keyword>
<dbReference type="EMBL" id="QGMI01000561">
    <property type="protein sequence ID" value="TVY38917.1"/>
    <property type="molecule type" value="Genomic_DNA"/>
</dbReference>
<comment type="similarity">
    <text evidence="1">Belongs to the multicopper oxidase family.</text>
</comment>
<feature type="transmembrane region" description="Helical" evidence="6">
    <location>
        <begin position="58"/>
        <end position="79"/>
    </location>
</feature>
<evidence type="ECO:0000313" key="11">
    <source>
        <dbReference type="Proteomes" id="UP000443090"/>
    </source>
</evidence>
<feature type="region of interest" description="Disordered" evidence="5">
    <location>
        <begin position="1"/>
        <end position="30"/>
    </location>
</feature>
<organism evidence="10 11">
    <name type="scientific">Lachnellula occidentalis</name>
    <dbReference type="NCBI Taxonomy" id="215460"/>
    <lineage>
        <taxon>Eukaryota</taxon>
        <taxon>Fungi</taxon>
        <taxon>Dikarya</taxon>
        <taxon>Ascomycota</taxon>
        <taxon>Pezizomycotina</taxon>
        <taxon>Leotiomycetes</taxon>
        <taxon>Helotiales</taxon>
        <taxon>Lachnaceae</taxon>
        <taxon>Lachnellula</taxon>
    </lineage>
</organism>